<evidence type="ECO:0000313" key="5">
    <source>
        <dbReference type="EMBL" id="PSB15953.1"/>
    </source>
</evidence>
<proteinExistence type="predicted"/>
<reference evidence="5 6" key="2">
    <citation type="submission" date="2018-03" db="EMBL/GenBank/DDBJ databases">
        <title>The ancient ancestry and fast evolution of plastids.</title>
        <authorList>
            <person name="Moore K.R."/>
            <person name="Magnabosco C."/>
            <person name="Momper L."/>
            <person name="Gold D.A."/>
            <person name="Bosak T."/>
            <person name="Fournier G.P."/>
        </authorList>
    </citation>
    <scope>NUCLEOTIDE SEQUENCE [LARGE SCALE GENOMIC DNA]</scope>
    <source>
        <strain evidence="5 6">ULC007</strain>
    </source>
</reference>
<evidence type="ECO:0000259" key="4">
    <source>
        <dbReference type="SMART" id="SM00646"/>
    </source>
</evidence>
<dbReference type="InterPro" id="IPR050695">
    <property type="entry name" value="N-acetylmuramoyl_amidase_3"/>
</dbReference>
<comment type="caution">
    <text evidence="5">The sequence shown here is derived from an EMBL/GenBank/DDBJ whole genome shotgun (WGS) entry which is preliminary data.</text>
</comment>
<dbReference type="Proteomes" id="UP000238634">
    <property type="component" value="Unassembled WGS sequence"/>
</dbReference>
<dbReference type="EMBL" id="PVWG01000050">
    <property type="protein sequence ID" value="PSB15953.1"/>
    <property type="molecule type" value="Genomic_DNA"/>
</dbReference>
<name>A0A2T1D614_9CYAN</name>
<dbReference type="SUPFAM" id="SSF53187">
    <property type="entry name" value="Zn-dependent exopeptidases"/>
    <property type="match status" value="1"/>
</dbReference>
<dbReference type="Gene3D" id="2.60.40.3500">
    <property type="match status" value="1"/>
</dbReference>
<dbReference type="Pfam" id="PF11741">
    <property type="entry name" value="AMIN"/>
    <property type="match status" value="1"/>
</dbReference>
<feature type="domain" description="MurNAc-LAA" evidence="4">
    <location>
        <begin position="525"/>
        <end position="634"/>
    </location>
</feature>
<dbReference type="Pfam" id="PF01520">
    <property type="entry name" value="Amidase_3"/>
    <property type="match status" value="1"/>
</dbReference>
<evidence type="ECO:0000256" key="1">
    <source>
        <dbReference type="ARBA" id="ARBA00022801"/>
    </source>
</evidence>
<dbReference type="Gene3D" id="3.40.630.40">
    <property type="entry name" value="Zn-dependent exopeptidases"/>
    <property type="match status" value="1"/>
</dbReference>
<evidence type="ECO:0000256" key="2">
    <source>
        <dbReference type="SAM" id="MobiDB-lite"/>
    </source>
</evidence>
<accession>A0A2T1D614</accession>
<protein>
    <submittedName>
        <fullName evidence="5">N-acetylmuramoyl-L-alanine amidase</fullName>
    </submittedName>
</protein>
<dbReference type="PANTHER" id="PTHR30404">
    <property type="entry name" value="N-ACETYLMURAMOYL-L-ALANINE AMIDASE"/>
    <property type="match status" value="1"/>
</dbReference>
<reference evidence="5 6" key="1">
    <citation type="submission" date="2018-02" db="EMBL/GenBank/DDBJ databases">
        <authorList>
            <person name="Cohen D.B."/>
            <person name="Kent A.D."/>
        </authorList>
    </citation>
    <scope>NUCLEOTIDE SEQUENCE [LARGE SCALE GENOMIC DNA]</scope>
    <source>
        <strain evidence="5 6">ULC007</strain>
    </source>
</reference>
<dbReference type="GO" id="GO:0030288">
    <property type="term" value="C:outer membrane-bounded periplasmic space"/>
    <property type="evidence" value="ECO:0007669"/>
    <property type="project" value="TreeGrafter"/>
</dbReference>
<feature type="compositionally biased region" description="Low complexity" evidence="2">
    <location>
        <begin position="170"/>
        <end position="180"/>
    </location>
</feature>
<feature type="transmembrane region" description="Helical" evidence="3">
    <location>
        <begin position="45"/>
        <end position="64"/>
    </location>
</feature>
<dbReference type="GO" id="GO:0009253">
    <property type="term" value="P:peptidoglycan catabolic process"/>
    <property type="evidence" value="ECO:0007669"/>
    <property type="project" value="InterPro"/>
</dbReference>
<sequence>MIFDSSNPSELRGIQGEIALKRNGLLSQLVEKKQAKANRNVAKGAANFFFFLLPFAIFLVTLPAQAAKLQFWRFDASQNRLEFTTDEGVQPKAQLIANPTRLVIDLPGVRLGRPAVTQPGNGRSIQSLRVGQFDKDTTRIVVELAPGYTIDPNQVRFRGASPQNWTVQLPTPQLTSTPTSGNPSSLPPIGSTNPGTAIGATQVQSIQPTPDGFFIRTSGGQPQIRVQRTGDRRQTLVDLYGASISPSLSSRDFLVNRNGVSRVQVTQLQSSPSVVRLTLLMSSPSSGDWQASASGSNGIVLLPQSGTATNPGTSQPLPSTALATVRSVELDEGSRQLLIRSDRPIRYTSGWDRASGAYRITIPSAQLARSVQGPRLTASSPLLQVRLRQETPNTVAILVLPAAGTQIGDINQPSQQLLALQLQRSSLFPVPPSSGSVPGSSIPVPPATNVPPISLPRVPNGKVVVVIDPGHGGPDPGAVGVGGLQEKEIVMDIGRQVAAALEQQGVQAVLTRTTNNVDVDLEPRVSLAERINATLFVSIHANSISLSRPDINGLETYYYQSGAGLAKSIHNSVLQGTGIQDRGVRTARFYVLRKTSMPSVLVEVGFVTGRDDASKLSTSAYRKQMADSIARGILQYIR</sequence>
<keyword evidence="3" id="KW-0472">Membrane</keyword>
<keyword evidence="1" id="KW-0378">Hydrolase</keyword>
<keyword evidence="6" id="KW-1185">Reference proteome</keyword>
<organism evidence="5 6">
    <name type="scientific">Phormidesmis priestleyi ULC007</name>
    <dbReference type="NCBI Taxonomy" id="1920490"/>
    <lineage>
        <taxon>Bacteria</taxon>
        <taxon>Bacillati</taxon>
        <taxon>Cyanobacteriota</taxon>
        <taxon>Cyanophyceae</taxon>
        <taxon>Leptolyngbyales</taxon>
        <taxon>Leptolyngbyaceae</taxon>
        <taxon>Phormidesmis</taxon>
    </lineage>
</organism>
<evidence type="ECO:0000256" key="3">
    <source>
        <dbReference type="SAM" id="Phobius"/>
    </source>
</evidence>
<dbReference type="InterPro" id="IPR002508">
    <property type="entry name" value="MurNAc-LAA_cat"/>
</dbReference>
<dbReference type="GO" id="GO:0008745">
    <property type="term" value="F:N-acetylmuramoyl-L-alanine amidase activity"/>
    <property type="evidence" value="ECO:0007669"/>
    <property type="project" value="InterPro"/>
</dbReference>
<keyword evidence="3" id="KW-1133">Transmembrane helix</keyword>
<keyword evidence="3" id="KW-0812">Transmembrane</keyword>
<dbReference type="CDD" id="cd02696">
    <property type="entry name" value="MurNAc-LAA"/>
    <property type="match status" value="1"/>
</dbReference>
<feature type="region of interest" description="Disordered" evidence="2">
    <location>
        <begin position="170"/>
        <end position="197"/>
    </location>
</feature>
<evidence type="ECO:0000313" key="6">
    <source>
        <dbReference type="Proteomes" id="UP000238634"/>
    </source>
</evidence>
<dbReference type="PANTHER" id="PTHR30404:SF0">
    <property type="entry name" value="N-ACETYLMURAMOYL-L-ALANINE AMIDASE AMIC"/>
    <property type="match status" value="1"/>
</dbReference>
<dbReference type="InterPro" id="IPR021731">
    <property type="entry name" value="AMIN_dom"/>
</dbReference>
<dbReference type="AlphaFoldDB" id="A0A2T1D614"/>
<dbReference type="SMART" id="SM00646">
    <property type="entry name" value="Ami_3"/>
    <property type="match status" value="1"/>
</dbReference>
<gene>
    <name evidence="5" type="ORF">C7B65_23085</name>
</gene>